<reference evidence="4 5" key="1">
    <citation type="submission" date="2016-11" db="EMBL/GenBank/DDBJ databases">
        <authorList>
            <person name="Jaros S."/>
            <person name="Januszkiewicz K."/>
            <person name="Wedrychowicz H."/>
        </authorList>
    </citation>
    <scope>NUCLEOTIDE SEQUENCE [LARGE SCALE GENOMIC DNA]</scope>
    <source>
        <strain evidence="4 5">DSM 45408</strain>
    </source>
</reference>
<feature type="region of interest" description="Disordered" evidence="2">
    <location>
        <begin position="322"/>
        <end position="357"/>
    </location>
</feature>
<feature type="region of interest" description="Disordered" evidence="2">
    <location>
        <begin position="210"/>
        <end position="306"/>
    </location>
</feature>
<evidence type="ECO:0000313" key="5">
    <source>
        <dbReference type="Proteomes" id="UP000184471"/>
    </source>
</evidence>
<dbReference type="OrthoDB" id="5240729at2"/>
<dbReference type="CDD" id="cd00060">
    <property type="entry name" value="FHA"/>
    <property type="match status" value="1"/>
</dbReference>
<dbReference type="Pfam" id="PF00498">
    <property type="entry name" value="FHA"/>
    <property type="match status" value="1"/>
</dbReference>
<dbReference type="InterPro" id="IPR008984">
    <property type="entry name" value="SMAD_FHA_dom_sf"/>
</dbReference>
<accession>A0A1M5FP31</accession>
<feature type="compositionally biased region" description="Pro residues" evidence="2">
    <location>
        <begin position="212"/>
        <end position="224"/>
    </location>
</feature>
<evidence type="ECO:0000256" key="1">
    <source>
        <dbReference type="ARBA" id="ARBA00022553"/>
    </source>
</evidence>
<keyword evidence="1" id="KW-0597">Phosphoprotein</keyword>
<dbReference type="AlphaFoldDB" id="A0A1M5FP31"/>
<dbReference type="EMBL" id="FQVX01000001">
    <property type="protein sequence ID" value="SHF92932.1"/>
    <property type="molecule type" value="Genomic_DNA"/>
</dbReference>
<protein>
    <submittedName>
        <fullName evidence="4">FHA domain-containing protein</fullName>
    </submittedName>
</protein>
<name>A0A1M5FP31_9ACTN</name>
<feature type="compositionally biased region" description="Basic and acidic residues" evidence="2">
    <location>
        <begin position="275"/>
        <end position="302"/>
    </location>
</feature>
<dbReference type="PROSITE" id="PS50006">
    <property type="entry name" value="FHA_DOMAIN"/>
    <property type="match status" value="1"/>
</dbReference>
<dbReference type="STRING" id="1070870.SAMN05444351_1317"/>
<dbReference type="SMART" id="SM00240">
    <property type="entry name" value="FHA"/>
    <property type="match status" value="1"/>
</dbReference>
<evidence type="ECO:0000313" key="4">
    <source>
        <dbReference type="EMBL" id="SHF92932.1"/>
    </source>
</evidence>
<organism evidence="4 5">
    <name type="scientific">Geodermatophilus nigrescens</name>
    <dbReference type="NCBI Taxonomy" id="1070870"/>
    <lineage>
        <taxon>Bacteria</taxon>
        <taxon>Bacillati</taxon>
        <taxon>Actinomycetota</taxon>
        <taxon>Actinomycetes</taxon>
        <taxon>Geodermatophilales</taxon>
        <taxon>Geodermatophilaceae</taxon>
        <taxon>Geodermatophilus</taxon>
    </lineage>
</organism>
<sequence>MSAPTPPLTGTSGAPATVPPFDQVAVRVAPGPDLVVRVPGVLLVVGVTPRPAGAAPAPARPALVGWGPAPVPAPPAAAPAGDAVVGELVQLCRRVSAAGSRAPGTRLHEELRSWLGTVAEPPSFAVAAATEDGLALVLAGGGTAEVPDLGLRLTPAQGEKLDNGTLVLDRFVTWPPAALHLSAGSPADSAPHPLADLEAGAVPGAAAVLSPAPAPSAAPAPPPSGTTMVRLPAPHAAKPGLPLVPPRPARTPAGSTPPPPPPPAEEPAAGPAPAHADHDHAGHDHAGHDHAGHDHAGHDHGHAAPVAAEPPAPVVELPAPKKSTLLFGGPAEAEPPREPLPTPGAEPASAGAEEPDDGRATVKGILCKNGHLNDPRAGFCALCGIRTTQQTAVLIEGVRPPLGLLVFDDGATVSLDMDYLLGREPETDERVASGLLRPLLVVDHTGGVSRHHAEIRLEGWDVLLLDTGSANGTLVAPRGAPGWSSLVPHQPVRLTPGMAVRMGGRQFAFESPHGGF</sequence>
<feature type="compositionally biased region" description="Pro residues" evidence="2">
    <location>
        <begin position="242"/>
        <end position="265"/>
    </location>
</feature>
<dbReference type="RefSeq" id="WP_073419197.1">
    <property type="nucleotide sequence ID" value="NZ_FQVX01000001.1"/>
</dbReference>
<evidence type="ECO:0000259" key="3">
    <source>
        <dbReference type="PROSITE" id="PS50006"/>
    </source>
</evidence>
<keyword evidence="5" id="KW-1185">Reference proteome</keyword>
<evidence type="ECO:0000256" key="2">
    <source>
        <dbReference type="SAM" id="MobiDB-lite"/>
    </source>
</evidence>
<dbReference type="Gene3D" id="2.60.200.20">
    <property type="match status" value="1"/>
</dbReference>
<proteinExistence type="predicted"/>
<gene>
    <name evidence="4" type="ORF">SAMN05444351_1317</name>
</gene>
<dbReference type="SUPFAM" id="SSF49879">
    <property type="entry name" value="SMAD/FHA domain"/>
    <property type="match status" value="1"/>
</dbReference>
<dbReference type="Proteomes" id="UP000184471">
    <property type="component" value="Unassembled WGS sequence"/>
</dbReference>
<feature type="domain" description="FHA" evidence="3">
    <location>
        <begin position="419"/>
        <end position="475"/>
    </location>
</feature>
<dbReference type="InterPro" id="IPR000253">
    <property type="entry name" value="FHA_dom"/>
</dbReference>